<dbReference type="Proteomes" id="UP001138500">
    <property type="component" value="Unassembled WGS sequence"/>
</dbReference>
<dbReference type="PANTHER" id="PTHR42718">
    <property type="entry name" value="MAJOR FACILITATOR SUPERFAMILY MULTIDRUG TRANSPORTER MFSC"/>
    <property type="match status" value="1"/>
</dbReference>
<evidence type="ECO:0000256" key="2">
    <source>
        <dbReference type="ARBA" id="ARBA00022692"/>
    </source>
</evidence>
<keyword evidence="9" id="KW-1185">Reference proteome</keyword>
<feature type="transmembrane region" description="Helical" evidence="6">
    <location>
        <begin position="360"/>
        <end position="380"/>
    </location>
</feature>
<feature type="transmembrane region" description="Helical" evidence="6">
    <location>
        <begin position="170"/>
        <end position="187"/>
    </location>
</feature>
<evidence type="ECO:0000256" key="6">
    <source>
        <dbReference type="SAM" id="Phobius"/>
    </source>
</evidence>
<name>A0A9W7W513_9PEZI</name>
<feature type="transmembrane region" description="Helical" evidence="6">
    <location>
        <begin position="129"/>
        <end position="150"/>
    </location>
</feature>
<accession>A0A9W7W513</accession>
<feature type="transmembrane region" description="Helical" evidence="6">
    <location>
        <begin position="566"/>
        <end position="587"/>
    </location>
</feature>
<feature type="transmembrane region" description="Helical" evidence="6">
    <location>
        <begin position="259"/>
        <end position="286"/>
    </location>
</feature>
<dbReference type="Pfam" id="PF07690">
    <property type="entry name" value="MFS_1"/>
    <property type="match status" value="1"/>
</dbReference>
<dbReference type="CDD" id="cd17476">
    <property type="entry name" value="MFS_Amf1_MDR_like"/>
    <property type="match status" value="1"/>
</dbReference>
<comment type="subcellular location">
    <subcellularLocation>
        <location evidence="1">Membrane</location>
        <topology evidence="1">Multi-pass membrane protein</topology>
    </subcellularLocation>
</comment>
<feature type="transmembrane region" description="Helical" evidence="6">
    <location>
        <begin position="331"/>
        <end position="348"/>
    </location>
</feature>
<dbReference type="GO" id="GO:0022857">
    <property type="term" value="F:transmembrane transporter activity"/>
    <property type="evidence" value="ECO:0007669"/>
    <property type="project" value="InterPro"/>
</dbReference>
<feature type="transmembrane region" description="Helical" evidence="6">
    <location>
        <begin position="461"/>
        <end position="480"/>
    </location>
</feature>
<reference evidence="8 9" key="1">
    <citation type="journal article" date="2018" name="IMA Fungus">
        <title>IMA Genome-F 10: Nine draft genome sequences of Claviceps purpurea s.lat., including C. arundinis, C. humidiphila, and C. cf. spartinae, pseudomolecules for the pitch canker pathogen Fusarium circinatum, draft genome of Davidsoniella eucalypti, Grosmannia galeiformis, Quambalaria eucalypti, and Teratosphaeria destructans.</title>
        <authorList>
            <person name="Wingfield B.D."/>
            <person name="Liu M."/>
            <person name="Nguyen H.D."/>
            <person name="Lane F.A."/>
            <person name="Morgan S.W."/>
            <person name="De Vos L."/>
            <person name="Wilken P.M."/>
            <person name="Duong T.A."/>
            <person name="Aylward J."/>
            <person name="Coetzee M.P."/>
            <person name="Dadej K."/>
            <person name="De Beer Z.W."/>
            <person name="Findlay W."/>
            <person name="Havenga M."/>
            <person name="Kolarik M."/>
            <person name="Menzies J.G."/>
            <person name="Naidoo K."/>
            <person name="Pochopski O."/>
            <person name="Shoukouhi P."/>
            <person name="Santana Q.C."/>
            <person name="Seifert K.A."/>
            <person name="Soal N."/>
            <person name="Steenkamp E.T."/>
            <person name="Tatham C.T."/>
            <person name="van der Nest M.A."/>
            <person name="Wingfield M.J."/>
        </authorList>
    </citation>
    <scope>NUCLEOTIDE SEQUENCE [LARGE SCALE GENOMIC DNA]</scope>
    <source>
        <strain evidence="8">CMW44962</strain>
    </source>
</reference>
<evidence type="ECO:0000259" key="7">
    <source>
        <dbReference type="PROSITE" id="PS50850"/>
    </source>
</evidence>
<evidence type="ECO:0000256" key="1">
    <source>
        <dbReference type="ARBA" id="ARBA00004141"/>
    </source>
</evidence>
<feature type="transmembrane region" description="Helical" evidence="6">
    <location>
        <begin position="486"/>
        <end position="511"/>
    </location>
</feature>
<feature type="transmembrane region" description="Helical" evidence="6">
    <location>
        <begin position="230"/>
        <end position="247"/>
    </location>
</feature>
<keyword evidence="4 6" id="KW-0472">Membrane</keyword>
<feature type="transmembrane region" description="Helical" evidence="6">
    <location>
        <begin position="523"/>
        <end position="546"/>
    </location>
</feature>
<dbReference type="SUPFAM" id="SSF103473">
    <property type="entry name" value="MFS general substrate transporter"/>
    <property type="match status" value="1"/>
</dbReference>
<feature type="transmembrane region" description="Helical" evidence="6">
    <location>
        <begin position="292"/>
        <end position="310"/>
    </location>
</feature>
<feature type="transmembrane region" description="Helical" evidence="6">
    <location>
        <begin position="199"/>
        <end position="218"/>
    </location>
</feature>
<dbReference type="InterPro" id="IPR011701">
    <property type="entry name" value="MFS"/>
</dbReference>
<feature type="domain" description="Major facilitator superfamily (MFS) profile" evidence="7">
    <location>
        <begin position="117"/>
        <end position="590"/>
    </location>
</feature>
<feature type="compositionally biased region" description="Basic and acidic residues" evidence="5">
    <location>
        <begin position="13"/>
        <end position="24"/>
    </location>
</feature>
<feature type="region of interest" description="Disordered" evidence="5">
    <location>
        <begin position="1"/>
        <end position="30"/>
    </location>
</feature>
<keyword evidence="2 6" id="KW-0812">Transmembrane</keyword>
<sequence>MAEWTRYSVVDPENERNSMDDNMSRPKAKHVSLQPLIDNIAAESMADYTRRHSLARSKRSSTTYVANASRPRSMGHEAMPPAALKMDMAGFSNTEGFWDTQSLCSPVEDQPIIPPGQLPPMKVTAFHEALFIGVVIAAQFMALCGLGQGIPPMHIFAKALGAVGPGEEAWFTSAYALTSGTFILISGRIGDILGHKRMLVFGYFFLGVWSGFAGFSVYLGRQVFFDVCRAMQGIGTAILAPNALALLGRAYPPGIKKNLCFAAFGAMSPFGFVLGAIFSSVFSQYLWWPWTFWSYGLASWFLSVLALLVIPKALSYQAQFAGRHRKPGMDWSGSVTSVAGLVLVNVAWNNGPLYGWGVPYVYFILIIGVLVLGAFVWVELRAESPLLPVRVFNGTIGWAMLLVVIGWGSFGIWIWYSYRFLMDVRGLSPLTVSVEYIPAIICGLLAAGTTGGLITHTPVPFVMMLAMVAFCAGAAISAFQPVHQTYWAQMFVSIIIMPFGMDMSFPAATVIMSNQMPAEHQGLAASLVNALVNYSVSIFLGVAGTVEVQVNQRKSTPAADAWGVQCARYTGVALSVLGVVLGAIFFAKSLWKEGWKVMEH</sequence>
<evidence type="ECO:0000256" key="3">
    <source>
        <dbReference type="ARBA" id="ARBA00022989"/>
    </source>
</evidence>
<dbReference type="AlphaFoldDB" id="A0A9W7W513"/>
<feature type="transmembrane region" description="Helical" evidence="6">
    <location>
        <begin position="392"/>
        <end position="416"/>
    </location>
</feature>
<dbReference type="PANTHER" id="PTHR42718:SF1">
    <property type="entry name" value="LOW AFFINITY AMMONIUM TRANSPORTER"/>
    <property type="match status" value="1"/>
</dbReference>
<dbReference type="GO" id="GO:0016020">
    <property type="term" value="C:membrane"/>
    <property type="evidence" value="ECO:0007669"/>
    <property type="project" value="UniProtKB-SubCell"/>
</dbReference>
<comment type="caution">
    <text evidence="8">The sequence shown here is derived from an EMBL/GenBank/DDBJ whole genome shotgun (WGS) entry which is preliminary data.</text>
</comment>
<organism evidence="8 9">
    <name type="scientific">Teratosphaeria destructans</name>
    <dbReference type="NCBI Taxonomy" id="418781"/>
    <lineage>
        <taxon>Eukaryota</taxon>
        <taxon>Fungi</taxon>
        <taxon>Dikarya</taxon>
        <taxon>Ascomycota</taxon>
        <taxon>Pezizomycotina</taxon>
        <taxon>Dothideomycetes</taxon>
        <taxon>Dothideomycetidae</taxon>
        <taxon>Mycosphaerellales</taxon>
        <taxon>Teratosphaeriaceae</taxon>
        <taxon>Teratosphaeria</taxon>
    </lineage>
</organism>
<dbReference type="InterPro" id="IPR020846">
    <property type="entry name" value="MFS_dom"/>
</dbReference>
<dbReference type="PROSITE" id="PS50850">
    <property type="entry name" value="MFS"/>
    <property type="match status" value="1"/>
</dbReference>
<dbReference type="OrthoDB" id="2428527at2759"/>
<keyword evidence="3 6" id="KW-1133">Transmembrane helix</keyword>
<proteinExistence type="predicted"/>
<evidence type="ECO:0000256" key="5">
    <source>
        <dbReference type="SAM" id="MobiDB-lite"/>
    </source>
</evidence>
<evidence type="ECO:0000256" key="4">
    <source>
        <dbReference type="ARBA" id="ARBA00023136"/>
    </source>
</evidence>
<evidence type="ECO:0000313" key="8">
    <source>
        <dbReference type="EMBL" id="KAH9839661.1"/>
    </source>
</evidence>
<gene>
    <name evidence="8" type="ORF">Tdes44962_MAKER08004</name>
</gene>
<protein>
    <submittedName>
        <fullName evidence="8">MFS general substrate transporter</fullName>
    </submittedName>
</protein>
<dbReference type="InterPro" id="IPR036259">
    <property type="entry name" value="MFS_trans_sf"/>
</dbReference>
<dbReference type="EMBL" id="RIBY02000602">
    <property type="protein sequence ID" value="KAH9839661.1"/>
    <property type="molecule type" value="Genomic_DNA"/>
</dbReference>
<dbReference type="Gene3D" id="1.20.1250.20">
    <property type="entry name" value="MFS general substrate transporter like domains"/>
    <property type="match status" value="2"/>
</dbReference>
<reference evidence="8 9" key="2">
    <citation type="journal article" date="2021" name="Curr. Genet.">
        <title>Genetic response to nitrogen starvation in the aggressive Eucalyptus foliar pathogen Teratosphaeria destructans.</title>
        <authorList>
            <person name="Havenga M."/>
            <person name="Wingfield B.D."/>
            <person name="Wingfield M.J."/>
            <person name="Dreyer L.L."/>
            <person name="Roets F."/>
            <person name="Aylward J."/>
        </authorList>
    </citation>
    <scope>NUCLEOTIDE SEQUENCE [LARGE SCALE GENOMIC DNA]</scope>
    <source>
        <strain evidence="8">CMW44962</strain>
    </source>
</reference>
<evidence type="ECO:0000313" key="9">
    <source>
        <dbReference type="Proteomes" id="UP001138500"/>
    </source>
</evidence>